<dbReference type="InterPro" id="IPR011761">
    <property type="entry name" value="ATP-grasp"/>
</dbReference>
<dbReference type="AlphaFoldDB" id="A0A9P4KGD8"/>
<dbReference type="GO" id="GO:0005524">
    <property type="term" value="F:ATP binding"/>
    <property type="evidence" value="ECO:0007669"/>
    <property type="project" value="UniProtKB-UniRule"/>
</dbReference>
<reference evidence="4" key="1">
    <citation type="journal article" date="2020" name="Stud. Mycol.">
        <title>101 Dothideomycetes genomes: A test case for predicting lifestyles and emergence of pathogens.</title>
        <authorList>
            <person name="Haridas S."/>
            <person name="Albert R."/>
            <person name="Binder M."/>
            <person name="Bloem J."/>
            <person name="LaButti K."/>
            <person name="Salamov A."/>
            <person name="Andreopoulos B."/>
            <person name="Baker S."/>
            <person name="Barry K."/>
            <person name="Bills G."/>
            <person name="Bluhm B."/>
            <person name="Cannon C."/>
            <person name="Castanera R."/>
            <person name="Culley D."/>
            <person name="Daum C."/>
            <person name="Ezra D."/>
            <person name="Gonzalez J."/>
            <person name="Henrissat B."/>
            <person name="Kuo A."/>
            <person name="Liang C."/>
            <person name="Lipzen A."/>
            <person name="Lutzoni F."/>
            <person name="Magnuson J."/>
            <person name="Mondo S."/>
            <person name="Nolan M."/>
            <person name="Ohm R."/>
            <person name="Pangilinan J."/>
            <person name="Park H.-J."/>
            <person name="Ramirez L."/>
            <person name="Alfaro M."/>
            <person name="Sun H."/>
            <person name="Tritt A."/>
            <person name="Yoshinaga Y."/>
            <person name="Zwiers L.-H."/>
            <person name="Turgeon B."/>
            <person name="Goodwin S."/>
            <person name="Spatafora J."/>
            <person name="Crous P."/>
            <person name="Grigoriev I."/>
        </authorList>
    </citation>
    <scope>NUCLEOTIDE SEQUENCE [LARGE SCALE GENOMIC DNA]</scope>
    <source>
        <strain evidence="4">CBS 304.66</strain>
    </source>
</reference>
<sequence length="468" mass="52853">MTTPRQVELTTTLADLYSQDGGNSDEIALVYAFPNPTQIAASLPTSHKYAYQGPRTIKVSADTMARICLGCLAQYYGFIAGPMDLYLFDLDKTKMEVLHEAISWTKPEPWHRVDAMRVLRDLHVSQQPRLQFIQNSNTIANLEKKKAIITPMDFLDGHGPLVDQDVHWDLLSKRTLALSDLPSPPTEVTDSILRADEKDDKVILETEINRMLKRIASRPLPFVVKLPLGMGGHAVFMVNNEQKRQSCLRILREELPSMFQSLTRENEDRMPVSLLLQDVVPGPSDGVSIFITQTGRPIYISTSEQILNERDQWSGGYMDYTRQEALGRKYHDIIQKVAKYVFERGYYGPMGVDVMTDEHGQQLIVDMNIRQTGSYTLGLMKKHFYEQRNLPIGGLVCPLAILGDRDSFEKMFAKQIQDGTIVIAAWCRGKAGPGAMFTWSACGLLLGTETREEMEALMDKLDKMAVKK</sequence>
<evidence type="ECO:0000313" key="4">
    <source>
        <dbReference type="Proteomes" id="UP000800093"/>
    </source>
</evidence>
<dbReference type="PANTHER" id="PTHR37018">
    <property type="entry name" value="CULTURE SPECIFIC PROTEIN, PUTATIVE (AFU_ORTHOLOGUE AFUA_2G00130)-RELATED"/>
    <property type="match status" value="1"/>
</dbReference>
<gene>
    <name evidence="3" type="ORF">CC78DRAFT_530467</name>
</gene>
<feature type="domain" description="ATP-grasp" evidence="2">
    <location>
        <begin position="173"/>
        <end position="401"/>
    </location>
</feature>
<evidence type="ECO:0000259" key="2">
    <source>
        <dbReference type="PROSITE" id="PS50975"/>
    </source>
</evidence>
<keyword evidence="1" id="KW-0067">ATP-binding</keyword>
<dbReference type="GO" id="GO:0046872">
    <property type="term" value="F:metal ion binding"/>
    <property type="evidence" value="ECO:0007669"/>
    <property type="project" value="InterPro"/>
</dbReference>
<dbReference type="SUPFAM" id="SSF56059">
    <property type="entry name" value="Glutathione synthetase ATP-binding domain-like"/>
    <property type="match status" value="1"/>
</dbReference>
<organism evidence="3 4">
    <name type="scientific">Lojkania enalia</name>
    <dbReference type="NCBI Taxonomy" id="147567"/>
    <lineage>
        <taxon>Eukaryota</taxon>
        <taxon>Fungi</taxon>
        <taxon>Dikarya</taxon>
        <taxon>Ascomycota</taxon>
        <taxon>Pezizomycotina</taxon>
        <taxon>Dothideomycetes</taxon>
        <taxon>Pleosporomycetidae</taxon>
        <taxon>Pleosporales</taxon>
        <taxon>Pleosporales incertae sedis</taxon>
        <taxon>Lojkania</taxon>
    </lineage>
</organism>
<dbReference type="InterPro" id="IPR003806">
    <property type="entry name" value="ATP-grasp_PylC-type"/>
</dbReference>
<proteinExistence type="predicted"/>
<evidence type="ECO:0000256" key="1">
    <source>
        <dbReference type="PROSITE-ProRule" id="PRU00409"/>
    </source>
</evidence>
<comment type="caution">
    <text evidence="3">The sequence shown here is derived from an EMBL/GenBank/DDBJ whole genome shotgun (WGS) entry which is preliminary data.</text>
</comment>
<dbReference type="InterPro" id="IPR053269">
    <property type="entry name" value="Asp-Met_ligase"/>
</dbReference>
<protein>
    <submittedName>
        <fullName evidence="3">Solid-state culture-specific protein-like protein</fullName>
    </submittedName>
</protein>
<evidence type="ECO:0000313" key="3">
    <source>
        <dbReference type="EMBL" id="KAF2268085.1"/>
    </source>
</evidence>
<dbReference type="EMBL" id="ML986588">
    <property type="protein sequence ID" value="KAF2268085.1"/>
    <property type="molecule type" value="Genomic_DNA"/>
</dbReference>
<name>A0A9P4KGD8_9PLEO</name>
<dbReference type="OrthoDB" id="5946236at2759"/>
<dbReference type="Gene3D" id="3.30.470.20">
    <property type="entry name" value="ATP-grasp fold, B domain"/>
    <property type="match status" value="1"/>
</dbReference>
<keyword evidence="4" id="KW-1185">Reference proteome</keyword>
<dbReference type="PANTHER" id="PTHR37018:SF1">
    <property type="entry name" value="CULTURE SPECIFIC PROTEIN, PUTATIVE (AFU_ORTHOLOGUE AFUA_2G00130)-RELATED"/>
    <property type="match status" value="1"/>
</dbReference>
<keyword evidence="1" id="KW-0547">Nucleotide-binding</keyword>
<dbReference type="Proteomes" id="UP000800093">
    <property type="component" value="Unassembled WGS sequence"/>
</dbReference>
<dbReference type="Pfam" id="PF02655">
    <property type="entry name" value="ATP-grasp_3"/>
    <property type="match status" value="1"/>
</dbReference>
<accession>A0A9P4KGD8</accession>
<dbReference type="PROSITE" id="PS50975">
    <property type="entry name" value="ATP_GRASP"/>
    <property type="match status" value="1"/>
</dbReference>